<dbReference type="PANTHER" id="PTHR43301:SF3">
    <property type="entry name" value="ARABINAN ENDO-1,5-ALPHA-L-ARABINOSIDASE A-RELATED"/>
    <property type="match status" value="1"/>
</dbReference>
<feature type="chain" id="PRO_5026676129" evidence="6">
    <location>
        <begin position="21"/>
        <end position="332"/>
    </location>
</feature>
<comment type="pathway">
    <text evidence="1">Glycan metabolism; L-arabinan degradation.</text>
</comment>
<dbReference type="InterPro" id="IPR006710">
    <property type="entry name" value="Glyco_hydro_43"/>
</dbReference>
<dbReference type="Gene3D" id="2.115.10.20">
    <property type="entry name" value="Glycosyl hydrolase domain, family 43"/>
    <property type="match status" value="1"/>
</dbReference>
<dbReference type="CDD" id="cd08983">
    <property type="entry name" value="GH43_Bt3655-like"/>
    <property type="match status" value="1"/>
</dbReference>
<gene>
    <name evidence="7" type="ORF">PCLFYP37_03444</name>
</gene>
<dbReference type="InterPro" id="IPR050727">
    <property type="entry name" value="GH43_arabinanases"/>
</dbReference>
<dbReference type="Pfam" id="PF04616">
    <property type="entry name" value="Glyco_hydro_43"/>
    <property type="match status" value="1"/>
</dbReference>
<sequence>MRKNLKTVLGICLVCAGTFASTTTLQAKKKVAYLFTYFTGNAPEQEQICYAISTDGFSYTPLNDGKPVISSDTISLKKGVRDPHILRGEDGYFYMVVTDMRSSQGWTSNRGIVLMRSKDMVNWTHHTVNFPEKYANTMFANVIRVWAPQTIYDKKAKKYMVYFSILTDDGQCPYDKVFWAYANEDFSDLEGEPKVLFDYKKPSIDTDIVQDDNGTYHIFFKTEGEQKKGIRQYLAKDLHNPAEWELLPGTFEDTDKAVEGSGVFQRIEGDWVLMYDCYMNGHYQFCTSKDLMKFKRVQDTATQGAFTPRHGTVIAITQKELKRLQKAFPNTK</sequence>
<name>A0A6N3GIC5_9BACT</name>
<dbReference type="InterPro" id="IPR023296">
    <property type="entry name" value="Glyco_hydro_beta-prop_sf"/>
</dbReference>
<feature type="signal peptide" evidence="6">
    <location>
        <begin position="1"/>
        <end position="20"/>
    </location>
</feature>
<evidence type="ECO:0000313" key="7">
    <source>
        <dbReference type="EMBL" id="VYU64045.1"/>
    </source>
</evidence>
<keyword evidence="6" id="KW-0732">Signal</keyword>
<dbReference type="GO" id="GO:0005975">
    <property type="term" value="P:carbohydrate metabolic process"/>
    <property type="evidence" value="ECO:0007669"/>
    <property type="project" value="InterPro"/>
</dbReference>
<organism evidence="7">
    <name type="scientific">Paraprevotella clara</name>
    <dbReference type="NCBI Taxonomy" id="454154"/>
    <lineage>
        <taxon>Bacteria</taxon>
        <taxon>Pseudomonadati</taxon>
        <taxon>Bacteroidota</taxon>
        <taxon>Bacteroidia</taxon>
        <taxon>Bacteroidales</taxon>
        <taxon>Prevotellaceae</taxon>
        <taxon>Paraprevotella</taxon>
    </lineage>
</organism>
<dbReference type="EMBL" id="CACRUT010000029">
    <property type="protein sequence ID" value="VYU64045.1"/>
    <property type="molecule type" value="Genomic_DNA"/>
</dbReference>
<reference evidence="7" key="1">
    <citation type="submission" date="2019-11" db="EMBL/GenBank/DDBJ databases">
        <authorList>
            <person name="Feng L."/>
        </authorList>
    </citation>
    <scope>NUCLEOTIDE SEQUENCE</scope>
    <source>
        <strain evidence="7">PclaraLFYP37</strain>
    </source>
</reference>
<protein>
    <submittedName>
        <fullName evidence="7">Glycosyl hydrolases family 43</fullName>
    </submittedName>
</protein>
<keyword evidence="4 5" id="KW-0326">Glycosidase</keyword>
<dbReference type="AlphaFoldDB" id="A0A6N3GIC5"/>
<comment type="similarity">
    <text evidence="2 5">Belongs to the glycosyl hydrolase 43 family.</text>
</comment>
<dbReference type="RefSeq" id="WP_008621138.1">
    <property type="nucleotide sequence ID" value="NZ_CABMOJ010000035.1"/>
</dbReference>
<dbReference type="PANTHER" id="PTHR43301">
    <property type="entry name" value="ARABINAN ENDO-1,5-ALPHA-L-ARABINOSIDASE"/>
    <property type="match status" value="1"/>
</dbReference>
<evidence type="ECO:0000256" key="2">
    <source>
        <dbReference type="ARBA" id="ARBA00009865"/>
    </source>
</evidence>
<evidence type="ECO:0000256" key="3">
    <source>
        <dbReference type="ARBA" id="ARBA00022801"/>
    </source>
</evidence>
<evidence type="ECO:0000256" key="6">
    <source>
        <dbReference type="SAM" id="SignalP"/>
    </source>
</evidence>
<evidence type="ECO:0000256" key="5">
    <source>
        <dbReference type="RuleBase" id="RU361187"/>
    </source>
</evidence>
<keyword evidence="3 5" id="KW-0378">Hydrolase</keyword>
<proteinExistence type="inferred from homology"/>
<dbReference type="SUPFAM" id="SSF75005">
    <property type="entry name" value="Arabinanase/levansucrase/invertase"/>
    <property type="match status" value="2"/>
</dbReference>
<dbReference type="GO" id="GO:0004553">
    <property type="term" value="F:hydrolase activity, hydrolyzing O-glycosyl compounds"/>
    <property type="evidence" value="ECO:0007669"/>
    <property type="project" value="InterPro"/>
</dbReference>
<evidence type="ECO:0000256" key="1">
    <source>
        <dbReference type="ARBA" id="ARBA00004834"/>
    </source>
</evidence>
<dbReference type="GeneID" id="93557936"/>
<accession>A0A6N3GIC5</accession>
<evidence type="ECO:0000256" key="4">
    <source>
        <dbReference type="ARBA" id="ARBA00023295"/>
    </source>
</evidence>